<sequence length="200" mass="21773">QTSVKKVDTVSAEEFKQLKGGESTSKESSQEPPPKVIPTPNEVPAISSVWTQKARERAAAAAAMAVSNLRGRGSVEIAERCMPKSPLAKRESARGKMVPRFYPVTKQNSLPDPSSPRKQKTRHSKNPPIETSIGWVLGTRSRTSSLNADSTDSANLQAVPGPSIPLPQHPSITLLRENGFEQQVFPLYFLSLIAFYSSFG</sequence>
<reference evidence="3" key="1">
    <citation type="submission" date="2022-11" db="UniProtKB">
        <authorList>
            <consortium name="WormBaseParasite"/>
        </authorList>
    </citation>
    <scope>IDENTIFICATION</scope>
</reference>
<accession>A0A914R9B5</accession>
<feature type="region of interest" description="Disordered" evidence="1">
    <location>
        <begin position="1"/>
        <end position="43"/>
    </location>
</feature>
<proteinExistence type="predicted"/>
<evidence type="ECO:0000256" key="1">
    <source>
        <dbReference type="SAM" id="MobiDB-lite"/>
    </source>
</evidence>
<dbReference type="AlphaFoldDB" id="A0A914R9B5"/>
<feature type="region of interest" description="Disordered" evidence="1">
    <location>
        <begin position="83"/>
        <end position="163"/>
    </location>
</feature>
<keyword evidence="2" id="KW-1185">Reference proteome</keyword>
<feature type="compositionally biased region" description="Polar residues" evidence="1">
    <location>
        <begin position="140"/>
        <end position="156"/>
    </location>
</feature>
<protein>
    <submittedName>
        <fullName evidence="3">Uncharacterized protein</fullName>
    </submittedName>
</protein>
<evidence type="ECO:0000313" key="3">
    <source>
        <dbReference type="WBParaSite" id="PEQ_0000286301-mRNA-1"/>
    </source>
</evidence>
<feature type="compositionally biased region" description="Basic and acidic residues" evidence="1">
    <location>
        <begin position="83"/>
        <end position="94"/>
    </location>
</feature>
<dbReference type="WBParaSite" id="PEQ_0000286301-mRNA-1">
    <property type="protein sequence ID" value="PEQ_0000286301-mRNA-1"/>
    <property type="gene ID" value="PEQ_0000286301"/>
</dbReference>
<evidence type="ECO:0000313" key="2">
    <source>
        <dbReference type="Proteomes" id="UP000887564"/>
    </source>
</evidence>
<organism evidence="2 3">
    <name type="scientific">Parascaris equorum</name>
    <name type="common">Equine roundworm</name>
    <dbReference type="NCBI Taxonomy" id="6256"/>
    <lineage>
        <taxon>Eukaryota</taxon>
        <taxon>Metazoa</taxon>
        <taxon>Ecdysozoa</taxon>
        <taxon>Nematoda</taxon>
        <taxon>Chromadorea</taxon>
        <taxon>Rhabditida</taxon>
        <taxon>Spirurina</taxon>
        <taxon>Ascaridomorpha</taxon>
        <taxon>Ascaridoidea</taxon>
        <taxon>Ascarididae</taxon>
        <taxon>Parascaris</taxon>
    </lineage>
</organism>
<name>A0A914R9B5_PAREQ</name>
<feature type="compositionally biased region" description="Basic and acidic residues" evidence="1">
    <location>
        <begin position="1"/>
        <end position="29"/>
    </location>
</feature>
<dbReference type="Proteomes" id="UP000887564">
    <property type="component" value="Unplaced"/>
</dbReference>